<evidence type="ECO:0000313" key="4">
    <source>
        <dbReference type="Proteomes" id="UP001595828"/>
    </source>
</evidence>
<feature type="transmembrane region" description="Helical" evidence="1">
    <location>
        <begin position="151"/>
        <end position="170"/>
    </location>
</feature>
<keyword evidence="1" id="KW-0812">Transmembrane</keyword>
<dbReference type="EMBL" id="JBHSDR010000003">
    <property type="protein sequence ID" value="MFC4294510.1"/>
    <property type="molecule type" value="Genomic_DNA"/>
</dbReference>
<name>A0ABV8RMG0_9SPHN</name>
<keyword evidence="1" id="KW-0472">Membrane</keyword>
<dbReference type="RefSeq" id="WP_379537959.1">
    <property type="nucleotide sequence ID" value="NZ_JBHSDR010000003.1"/>
</dbReference>
<feature type="domain" description="Glycosyltransferase 2-like" evidence="2">
    <location>
        <begin position="5"/>
        <end position="168"/>
    </location>
</feature>
<feature type="transmembrane region" description="Helical" evidence="1">
    <location>
        <begin position="190"/>
        <end position="209"/>
    </location>
</feature>
<sequence length="273" mass="30145">MPQSSSRWIAGHYGDEFAEAHGKALVVRDALGAGIPAAGVGCGFTRAALGRIEAVRRSHGETGPFAAECLTEDYELGLLIGELGGRSRFVRARCTNGDLVATRELFPSDLGVAVRQKTRWMHGIAFQGWDRLGWRGRPVERWMRMRDRRGPLTAIVLFAAYALVLLWGLGLVAKWFGLYHPRPLPVALKALLWTNFAGFLWRAAFRFAFTARAYGPVEGLRALARIPVANIIAIMAGRRAISAYLRSLLGAAVHWEKTTHEHHPAHRTASART</sequence>
<dbReference type="Pfam" id="PF13632">
    <property type="entry name" value="Glyco_trans_2_3"/>
    <property type="match status" value="1"/>
</dbReference>
<accession>A0ABV8RMG0</accession>
<keyword evidence="1" id="KW-1133">Transmembrane helix</keyword>
<organism evidence="3 4">
    <name type="scientific">Novosphingobium tardum</name>
    <dbReference type="NCBI Taxonomy" id="1538021"/>
    <lineage>
        <taxon>Bacteria</taxon>
        <taxon>Pseudomonadati</taxon>
        <taxon>Pseudomonadota</taxon>
        <taxon>Alphaproteobacteria</taxon>
        <taxon>Sphingomonadales</taxon>
        <taxon>Sphingomonadaceae</taxon>
        <taxon>Novosphingobium</taxon>
    </lineage>
</organism>
<protein>
    <submittedName>
        <fullName evidence="3">Glycosyltransferase family 2 protein</fullName>
    </submittedName>
</protein>
<reference evidence="4" key="1">
    <citation type="journal article" date="2019" name="Int. J. Syst. Evol. Microbiol.">
        <title>The Global Catalogue of Microorganisms (GCM) 10K type strain sequencing project: providing services to taxonomists for standard genome sequencing and annotation.</title>
        <authorList>
            <consortium name="The Broad Institute Genomics Platform"/>
            <consortium name="The Broad Institute Genome Sequencing Center for Infectious Disease"/>
            <person name="Wu L."/>
            <person name="Ma J."/>
        </authorList>
    </citation>
    <scope>NUCLEOTIDE SEQUENCE [LARGE SCALE GENOMIC DNA]</scope>
    <source>
        <strain evidence="4">CGMCC 1.12989</strain>
    </source>
</reference>
<keyword evidence="4" id="KW-1185">Reference proteome</keyword>
<proteinExistence type="predicted"/>
<dbReference type="Proteomes" id="UP001595828">
    <property type="component" value="Unassembled WGS sequence"/>
</dbReference>
<evidence type="ECO:0000256" key="1">
    <source>
        <dbReference type="SAM" id="Phobius"/>
    </source>
</evidence>
<evidence type="ECO:0000313" key="3">
    <source>
        <dbReference type="EMBL" id="MFC4294510.1"/>
    </source>
</evidence>
<evidence type="ECO:0000259" key="2">
    <source>
        <dbReference type="Pfam" id="PF13632"/>
    </source>
</evidence>
<gene>
    <name evidence="3" type="ORF">ACFO0A_05490</name>
</gene>
<comment type="caution">
    <text evidence="3">The sequence shown here is derived from an EMBL/GenBank/DDBJ whole genome shotgun (WGS) entry which is preliminary data.</text>
</comment>
<dbReference type="InterPro" id="IPR001173">
    <property type="entry name" value="Glyco_trans_2-like"/>
</dbReference>